<evidence type="ECO:0000313" key="3">
    <source>
        <dbReference type="Proteomes" id="UP000237665"/>
    </source>
</evidence>
<feature type="domain" description="Glycosyltransferase subfamily 4-like N-terminal" evidence="1">
    <location>
        <begin position="87"/>
        <end position="203"/>
    </location>
</feature>
<evidence type="ECO:0000259" key="1">
    <source>
        <dbReference type="Pfam" id="PF13439"/>
    </source>
</evidence>
<gene>
    <name evidence="2" type="ORF">AL468_08555</name>
</gene>
<protein>
    <recommendedName>
        <fullName evidence="1">Glycosyltransferase subfamily 4-like N-terminal domain-containing protein</fullName>
    </recommendedName>
</protein>
<proteinExistence type="predicted"/>
<dbReference type="Pfam" id="PF13439">
    <property type="entry name" value="Glyco_transf_4"/>
    <property type="match status" value="1"/>
</dbReference>
<dbReference type="SUPFAM" id="SSF53756">
    <property type="entry name" value="UDP-Glycosyltransferase/glycogen phosphorylase"/>
    <property type="match status" value="1"/>
</dbReference>
<accession>A0ABM6SAM7</accession>
<dbReference type="PANTHER" id="PTHR45947">
    <property type="entry name" value="SULFOQUINOVOSYL TRANSFERASE SQD2"/>
    <property type="match status" value="1"/>
</dbReference>
<dbReference type="EMBL" id="CP014134">
    <property type="protein sequence ID" value="AVH27251.1"/>
    <property type="molecule type" value="Genomic_DNA"/>
</dbReference>
<dbReference type="Pfam" id="PF13692">
    <property type="entry name" value="Glyco_trans_1_4"/>
    <property type="match status" value="1"/>
</dbReference>
<dbReference type="Proteomes" id="UP000237665">
    <property type="component" value="Chromosome 1"/>
</dbReference>
<dbReference type="InterPro" id="IPR028098">
    <property type="entry name" value="Glyco_trans_4-like_N"/>
</dbReference>
<reference evidence="3" key="1">
    <citation type="submission" date="2017-12" db="EMBL/GenBank/DDBJ databases">
        <title>FDA dAtabase for Regulatory Grade micrObial Sequences (FDA-ARGOS): Supporting development and validation of Infectious Disease Dx tests.</title>
        <authorList>
            <person name="Hoffmann M."/>
            <person name="Allard M."/>
            <person name="Evans P."/>
            <person name="Brown E."/>
            <person name="Tallon L.J."/>
            <person name="Sadzewicz L."/>
            <person name="Sengamalay N."/>
            <person name="Ott S."/>
            <person name="Godinez A."/>
            <person name="Nagaraj S."/>
            <person name="Vavikolanu K."/>
            <person name="Aluvathingal J."/>
            <person name="Nadendla S."/>
            <person name="Hobson J."/>
            <person name="Sichtig H."/>
        </authorList>
    </citation>
    <scope>NUCLEOTIDE SEQUENCE [LARGE SCALE GENOMIC DNA]</scope>
    <source>
        <strain evidence="3">LMG 3418</strain>
    </source>
</reference>
<dbReference type="PANTHER" id="PTHR45947:SF15">
    <property type="entry name" value="TEICHURONIC ACID BIOSYNTHESIS GLYCOSYLTRANSFERASE TUAC-RELATED"/>
    <property type="match status" value="1"/>
</dbReference>
<name>A0ABM6SAM7_9VIBR</name>
<dbReference type="InterPro" id="IPR050194">
    <property type="entry name" value="Glycosyltransferase_grp1"/>
</dbReference>
<organism evidence="2 3">
    <name type="scientific">Vibrio diabolicus</name>
    <dbReference type="NCBI Taxonomy" id="50719"/>
    <lineage>
        <taxon>Bacteria</taxon>
        <taxon>Pseudomonadati</taxon>
        <taxon>Pseudomonadota</taxon>
        <taxon>Gammaproteobacteria</taxon>
        <taxon>Vibrionales</taxon>
        <taxon>Vibrionaceae</taxon>
        <taxon>Vibrio</taxon>
        <taxon>Vibrio diabolicus subgroup</taxon>
    </lineage>
</organism>
<evidence type="ECO:0000313" key="2">
    <source>
        <dbReference type="EMBL" id="AVH27251.1"/>
    </source>
</evidence>
<keyword evidence="3" id="KW-1185">Reference proteome</keyword>
<dbReference type="Gene3D" id="3.40.50.2000">
    <property type="entry name" value="Glycogen Phosphorylase B"/>
    <property type="match status" value="2"/>
</dbReference>
<sequence>MGMRRIKYIIDINEENKAGLYYSVLERVSRANEDKVVYNLSFYDGKVISIFKNVFRIKPKKKKKNFSYKGMEITSLHIKRNIIDYVFILFGLSNIVRLLDAKRLAKNYKINNSDVVFAHWGVSSGIIGYYLKKVIECKLIICCHGSDVHSIPLKRNDIKKCLLKAFKYSDMNIFVSKALLNSARDLGYYGSNFSVIYNGVDEQYCNDISEQMVADFFSKYKISTCKSYLKIGFIGNLKSVKGADLLPQITRAIIGQNKNTQFVIAGDGELKDKIVRYCENTSFIGHIDKHEVPVLLSGIDILILPSRNEGLPLIIAEAKKCGVSVVAADVGGVSELLEKEYCIPLGDSFVDEFSSKVVEVSNSLSGMVSTGLDNRFLWSKIAQKELEIITNVNNKI</sequence>